<dbReference type="AlphaFoldDB" id="A0A0A9SW61"/>
<sequence length="36" mass="4267">MQICLNASFFVLLKCLLRLWTFGIWRCAICHEQPLV</sequence>
<reference evidence="1" key="2">
    <citation type="journal article" date="2015" name="Data Brief">
        <title>Shoot transcriptome of the giant reed, Arundo donax.</title>
        <authorList>
            <person name="Barrero R.A."/>
            <person name="Guerrero F.D."/>
            <person name="Moolhuijzen P."/>
            <person name="Goolsby J.A."/>
            <person name="Tidwell J."/>
            <person name="Bellgard S.E."/>
            <person name="Bellgard M.I."/>
        </authorList>
    </citation>
    <scope>NUCLEOTIDE SEQUENCE</scope>
    <source>
        <tissue evidence="1">Shoot tissue taken approximately 20 cm above the soil surface</tissue>
    </source>
</reference>
<protein>
    <submittedName>
        <fullName evidence="1">Uncharacterized protein</fullName>
    </submittedName>
</protein>
<evidence type="ECO:0000313" key="1">
    <source>
        <dbReference type="EMBL" id="JAD32212.1"/>
    </source>
</evidence>
<organism evidence="1">
    <name type="scientific">Arundo donax</name>
    <name type="common">Giant reed</name>
    <name type="synonym">Donax arundinaceus</name>
    <dbReference type="NCBI Taxonomy" id="35708"/>
    <lineage>
        <taxon>Eukaryota</taxon>
        <taxon>Viridiplantae</taxon>
        <taxon>Streptophyta</taxon>
        <taxon>Embryophyta</taxon>
        <taxon>Tracheophyta</taxon>
        <taxon>Spermatophyta</taxon>
        <taxon>Magnoliopsida</taxon>
        <taxon>Liliopsida</taxon>
        <taxon>Poales</taxon>
        <taxon>Poaceae</taxon>
        <taxon>PACMAD clade</taxon>
        <taxon>Arundinoideae</taxon>
        <taxon>Arundineae</taxon>
        <taxon>Arundo</taxon>
    </lineage>
</organism>
<reference evidence="1" key="1">
    <citation type="submission" date="2014-09" db="EMBL/GenBank/DDBJ databases">
        <authorList>
            <person name="Magalhaes I.L.F."/>
            <person name="Oliveira U."/>
            <person name="Santos F.R."/>
            <person name="Vidigal T.H.D.A."/>
            <person name="Brescovit A.D."/>
            <person name="Santos A.J."/>
        </authorList>
    </citation>
    <scope>NUCLEOTIDE SEQUENCE</scope>
    <source>
        <tissue evidence="1">Shoot tissue taken approximately 20 cm above the soil surface</tissue>
    </source>
</reference>
<name>A0A0A9SW61_ARUDO</name>
<accession>A0A0A9SW61</accession>
<proteinExistence type="predicted"/>
<dbReference type="EMBL" id="GBRH01265683">
    <property type="protein sequence ID" value="JAD32212.1"/>
    <property type="molecule type" value="Transcribed_RNA"/>
</dbReference>